<evidence type="ECO:0000313" key="1">
    <source>
        <dbReference type="EMBL" id="ACU77270.1"/>
    </source>
</evidence>
<organism evidence="1 2">
    <name type="scientific">Catenulispora acidiphila (strain DSM 44928 / JCM 14897 / NBRC 102108 / NRRL B-24433 / ID139908)</name>
    <dbReference type="NCBI Taxonomy" id="479433"/>
    <lineage>
        <taxon>Bacteria</taxon>
        <taxon>Bacillati</taxon>
        <taxon>Actinomycetota</taxon>
        <taxon>Actinomycetes</taxon>
        <taxon>Catenulisporales</taxon>
        <taxon>Catenulisporaceae</taxon>
        <taxon>Catenulispora</taxon>
    </lineage>
</organism>
<dbReference type="KEGG" id="cai:Caci_8447"/>
<dbReference type="InParanoid" id="C7PX13"/>
<evidence type="ECO:0000313" key="2">
    <source>
        <dbReference type="Proteomes" id="UP000000851"/>
    </source>
</evidence>
<dbReference type="HOGENOM" id="CLU_136814_0_0_11"/>
<dbReference type="STRING" id="479433.Caci_8447"/>
<proteinExistence type="predicted"/>
<dbReference type="InterPro" id="IPR046214">
    <property type="entry name" value="DUF6247"/>
</dbReference>
<reference evidence="1 2" key="1">
    <citation type="journal article" date="2009" name="Stand. Genomic Sci.">
        <title>Complete genome sequence of Catenulispora acidiphila type strain (ID 139908).</title>
        <authorList>
            <person name="Copeland A."/>
            <person name="Lapidus A."/>
            <person name="Glavina Del Rio T."/>
            <person name="Nolan M."/>
            <person name="Lucas S."/>
            <person name="Chen F."/>
            <person name="Tice H."/>
            <person name="Cheng J.F."/>
            <person name="Bruce D."/>
            <person name="Goodwin L."/>
            <person name="Pitluck S."/>
            <person name="Mikhailova N."/>
            <person name="Pati A."/>
            <person name="Ivanova N."/>
            <person name="Mavromatis K."/>
            <person name="Chen A."/>
            <person name="Palaniappan K."/>
            <person name="Chain P."/>
            <person name="Land M."/>
            <person name="Hauser L."/>
            <person name="Chang Y.J."/>
            <person name="Jeffries C.D."/>
            <person name="Chertkov O."/>
            <person name="Brettin T."/>
            <person name="Detter J.C."/>
            <person name="Han C."/>
            <person name="Ali Z."/>
            <person name="Tindall B.J."/>
            <person name="Goker M."/>
            <person name="Bristow J."/>
            <person name="Eisen J.A."/>
            <person name="Markowitz V."/>
            <person name="Hugenholtz P."/>
            <person name="Kyrpides N.C."/>
            <person name="Klenk H.P."/>
        </authorList>
    </citation>
    <scope>NUCLEOTIDE SEQUENCE [LARGE SCALE GENOMIC DNA]</scope>
    <source>
        <strain evidence="2">DSM 44928 / JCM 14897 / NBRC 102108 / NRRL B-24433 / ID139908</strain>
    </source>
</reference>
<name>C7PX13_CATAD</name>
<sequence>MATTSESVPFSELIQHPRETTSRLDRAETLRLVRRNQPDLMLVAAERAERDAEIFDVTTRLLVGIIAREPAPEVLRSSVLGVFAWTRFLPDAAVDEFLAELVGVARASAEIRNLRPVAQVIVEWQHTAEIHADPELYRMLTREFSPEDDFGPVDVPAQPGQEAG</sequence>
<dbReference type="Proteomes" id="UP000000851">
    <property type="component" value="Chromosome"/>
</dbReference>
<dbReference type="Pfam" id="PF19760">
    <property type="entry name" value="DUF6247"/>
    <property type="match status" value="1"/>
</dbReference>
<dbReference type="eggNOG" id="ENOG50336CV">
    <property type="taxonomic scope" value="Bacteria"/>
</dbReference>
<protein>
    <recommendedName>
        <fullName evidence="3">Prevent-host-death family protein</fullName>
    </recommendedName>
</protein>
<accession>C7PX13</accession>
<dbReference type="OrthoDB" id="3378334at2"/>
<dbReference type="RefSeq" id="WP_015796995.1">
    <property type="nucleotide sequence ID" value="NC_013131.1"/>
</dbReference>
<keyword evidence="2" id="KW-1185">Reference proteome</keyword>
<dbReference type="EMBL" id="CP001700">
    <property type="protein sequence ID" value="ACU77270.1"/>
    <property type="molecule type" value="Genomic_DNA"/>
</dbReference>
<gene>
    <name evidence="1" type="ordered locus">Caci_8447</name>
</gene>
<dbReference type="AlphaFoldDB" id="C7PX13"/>
<evidence type="ECO:0008006" key="3">
    <source>
        <dbReference type="Google" id="ProtNLM"/>
    </source>
</evidence>